<feature type="domain" description="CCR4-NOT transcription complex subunit 1 HEAT repeat" evidence="1">
    <location>
        <begin position="563"/>
        <end position="652"/>
    </location>
</feature>
<reference evidence="2 3" key="1">
    <citation type="submission" date="2022-09" db="EMBL/GenBank/DDBJ databases">
        <authorList>
            <person name="Palmer J.M."/>
        </authorList>
    </citation>
    <scope>NUCLEOTIDE SEQUENCE [LARGE SCALE GENOMIC DNA]</scope>
    <source>
        <strain evidence="2 3">DSM 7382</strain>
    </source>
</reference>
<gene>
    <name evidence="2" type="ORF">QCA50_002710</name>
</gene>
<dbReference type="GO" id="GO:0000288">
    <property type="term" value="P:nuclear-transcribed mRNA catabolic process, deadenylation-dependent decay"/>
    <property type="evidence" value="ECO:0007669"/>
    <property type="project" value="TreeGrafter"/>
</dbReference>
<dbReference type="PANTHER" id="PTHR13162:SF8">
    <property type="entry name" value="CCR4-NOT TRANSCRIPTION COMPLEX SUBUNIT 1"/>
    <property type="match status" value="1"/>
</dbReference>
<evidence type="ECO:0000313" key="3">
    <source>
        <dbReference type="Proteomes" id="UP001385951"/>
    </source>
</evidence>
<sequence length="757" mass="84912">MDSPGNPNIHTIVKAQIVFLLSTLTEENFDRNQLEIRSLSEQHGLETYLHFIRRLIVQTNSRIPTNGANASFDASTALTFRLLVQEIQRLARDPFLADRFRDGVDKGEGDAFRNFDLTRFVDRVGLRPLERLILASSIVAAQTKKELASQAVNLIHADFENAFIGLVQHPSFDLSLNQVAKLMTNLLCDVAPDGPVLDCSQRQGLIAATQAKYGAEMISPILQRLLPTMRSVVLLLHDDDADTDSAPYSFPPDVSLLQALVQFGQEVTGDVEVIRAILARFSVDESKPPTDEQVSEIFTSLARLAADGGMICDAGALVRVYSNLNQELNWANVVLAFDRPDRQSVDTATLKLLVAILVNCPSNAEKHAVTGFWQPWSNQLYQLRLLDALLSLPADTFSFVNLPVRNIVTVDDVSSASSTVKALAANVQGHSWNSIELFEVLIRAADSDSAEVRSSVREMLEKAVKISAELVHLGLLQVPNVPWNAIRTEYSQRLLSMFLAGHPNHQLVFMRIWQFDPDYLTTAFREFYEESPLNITRILDVAQDLKVCDSGGRYDNELIGGPQILDTLLETRPFTFALDVAALASRREYLNLDKWLADHVSAHGADFLHSVITFLDMKMENEKQTRISDPVQDATTMTLNPQTITIFLRILRNRYFSFSRGATFVTYIALPSSNLLHESDIDYCLEIRNSCLQIHPRLMNLMPGADAEPGSQGHHILSRDRGRSRCDLQANVRRTYHDRRRHWPVATTQNFDQPARP</sequence>
<dbReference type="InterPro" id="IPR032194">
    <property type="entry name" value="CNOT1_HEAT"/>
</dbReference>
<feature type="domain" description="CCR4-NOT transcription complex subunit 1 HEAT repeat" evidence="1">
    <location>
        <begin position="489"/>
        <end position="549"/>
    </location>
</feature>
<organism evidence="2 3">
    <name type="scientific">Cerrena zonata</name>
    <dbReference type="NCBI Taxonomy" id="2478898"/>
    <lineage>
        <taxon>Eukaryota</taxon>
        <taxon>Fungi</taxon>
        <taxon>Dikarya</taxon>
        <taxon>Basidiomycota</taxon>
        <taxon>Agaricomycotina</taxon>
        <taxon>Agaricomycetes</taxon>
        <taxon>Polyporales</taxon>
        <taxon>Cerrenaceae</taxon>
        <taxon>Cerrena</taxon>
    </lineage>
</organism>
<dbReference type="AlphaFoldDB" id="A0AAW0GUM2"/>
<accession>A0AAW0GUM2</accession>
<dbReference type="GO" id="GO:0060090">
    <property type="term" value="F:molecular adaptor activity"/>
    <property type="evidence" value="ECO:0007669"/>
    <property type="project" value="TreeGrafter"/>
</dbReference>
<name>A0AAW0GUM2_9APHY</name>
<evidence type="ECO:0000259" key="1">
    <source>
        <dbReference type="Pfam" id="PF16418"/>
    </source>
</evidence>
<evidence type="ECO:0000313" key="2">
    <source>
        <dbReference type="EMBL" id="KAK7693144.1"/>
    </source>
</evidence>
<dbReference type="GO" id="GO:0017148">
    <property type="term" value="P:negative regulation of translation"/>
    <property type="evidence" value="ECO:0007669"/>
    <property type="project" value="InterPro"/>
</dbReference>
<dbReference type="PANTHER" id="PTHR13162">
    <property type="entry name" value="CCR4-NOT TRANSCRIPTION COMPLEX"/>
    <property type="match status" value="1"/>
</dbReference>
<dbReference type="GO" id="GO:0030015">
    <property type="term" value="C:CCR4-NOT core complex"/>
    <property type="evidence" value="ECO:0007669"/>
    <property type="project" value="InterPro"/>
</dbReference>
<keyword evidence="3" id="KW-1185">Reference proteome</keyword>
<dbReference type="Proteomes" id="UP001385951">
    <property type="component" value="Unassembled WGS sequence"/>
</dbReference>
<comment type="caution">
    <text evidence="2">The sequence shown here is derived from an EMBL/GenBank/DDBJ whole genome shotgun (WGS) entry which is preliminary data.</text>
</comment>
<dbReference type="GO" id="GO:0000932">
    <property type="term" value="C:P-body"/>
    <property type="evidence" value="ECO:0007669"/>
    <property type="project" value="TreeGrafter"/>
</dbReference>
<dbReference type="Pfam" id="PF16418">
    <property type="entry name" value="CNOT1_HEAT"/>
    <property type="match status" value="2"/>
</dbReference>
<proteinExistence type="predicted"/>
<protein>
    <recommendedName>
        <fullName evidence="1">CCR4-NOT transcription complex subunit 1 HEAT repeat domain-containing protein</fullName>
    </recommendedName>
</protein>
<dbReference type="InterPro" id="IPR040398">
    <property type="entry name" value="Not1"/>
</dbReference>
<dbReference type="EMBL" id="JASBNA010000003">
    <property type="protein sequence ID" value="KAK7693144.1"/>
    <property type="molecule type" value="Genomic_DNA"/>
</dbReference>